<keyword evidence="4" id="KW-1185">Reference proteome</keyword>
<dbReference type="OrthoDB" id="5194448at2"/>
<name>A0A3G8ZVS5_9ACTN</name>
<dbReference type="RefSeq" id="WP_124798491.1">
    <property type="nucleotide sequence ID" value="NZ_CP034170.1"/>
</dbReference>
<dbReference type="AlphaFoldDB" id="A0A3G8ZVS5"/>
<evidence type="ECO:0000313" key="3">
    <source>
        <dbReference type="EMBL" id="AZI57771.1"/>
    </source>
</evidence>
<evidence type="ECO:0000256" key="1">
    <source>
        <dbReference type="SAM" id="MobiDB-lite"/>
    </source>
</evidence>
<dbReference type="EMBL" id="CP034170">
    <property type="protein sequence ID" value="AZI57771.1"/>
    <property type="molecule type" value="Genomic_DNA"/>
</dbReference>
<feature type="transmembrane region" description="Helical" evidence="2">
    <location>
        <begin position="145"/>
        <end position="164"/>
    </location>
</feature>
<sequence length="220" mass="24323">MNFLNRKSPQKSAGTGAPDVAVDRTVPQDGEVNLRKGVPTPKQREKAPRRGPVAPPPRTQREAIKRSRSTPTTALTKEERKLAGRVRREAMMRGDDSAVLPRDRGPVRKYVRDLVDARRNLGGLLLPIALLSFLTLLVPSPVLQVYAPLVLMIFMLAAVADGIISGRQITRKVAAKFPKGDPTGMSTKGRSLGYYGFQRAMLIRRWRAPRPSKRPGDIVD</sequence>
<gene>
    <name evidence="3" type="ORF">EH165_06030</name>
</gene>
<protein>
    <submittedName>
        <fullName evidence="3">DUF3043 domain-containing protein</fullName>
    </submittedName>
</protein>
<reference evidence="3 4" key="1">
    <citation type="submission" date="2018-11" db="EMBL/GenBank/DDBJ databases">
        <authorList>
            <person name="Da X."/>
        </authorList>
    </citation>
    <scope>NUCLEOTIDE SEQUENCE [LARGE SCALE GENOMIC DNA]</scope>
    <source>
        <strain evidence="3 4">S14-144</strain>
    </source>
</reference>
<feature type="transmembrane region" description="Helical" evidence="2">
    <location>
        <begin position="121"/>
        <end position="139"/>
    </location>
</feature>
<organism evidence="3 4">
    <name type="scientific">Nakamurella antarctica</name>
    <dbReference type="NCBI Taxonomy" id="1902245"/>
    <lineage>
        <taxon>Bacteria</taxon>
        <taxon>Bacillati</taxon>
        <taxon>Actinomycetota</taxon>
        <taxon>Actinomycetes</taxon>
        <taxon>Nakamurellales</taxon>
        <taxon>Nakamurellaceae</taxon>
        <taxon>Nakamurella</taxon>
    </lineage>
</organism>
<feature type="compositionally biased region" description="Polar residues" evidence="1">
    <location>
        <begin position="1"/>
        <end position="13"/>
    </location>
</feature>
<dbReference type="InterPro" id="IPR021403">
    <property type="entry name" value="DUF3043"/>
</dbReference>
<dbReference type="Proteomes" id="UP000268084">
    <property type="component" value="Chromosome"/>
</dbReference>
<keyword evidence="2" id="KW-0472">Membrane</keyword>
<evidence type="ECO:0000313" key="4">
    <source>
        <dbReference type="Proteomes" id="UP000268084"/>
    </source>
</evidence>
<proteinExistence type="predicted"/>
<feature type="region of interest" description="Disordered" evidence="1">
    <location>
        <begin position="1"/>
        <end position="74"/>
    </location>
</feature>
<evidence type="ECO:0000256" key="2">
    <source>
        <dbReference type="SAM" id="Phobius"/>
    </source>
</evidence>
<dbReference type="KEGG" id="nak:EH165_06030"/>
<accession>A0A3G8ZVS5</accession>
<reference evidence="3 4" key="2">
    <citation type="submission" date="2018-12" db="EMBL/GenBank/DDBJ databases">
        <title>Nakamurella antarcticus sp. nov., isolated from Antarctica South Shetland Islands soil.</title>
        <authorList>
            <person name="Peng F."/>
        </authorList>
    </citation>
    <scope>NUCLEOTIDE SEQUENCE [LARGE SCALE GENOMIC DNA]</scope>
    <source>
        <strain evidence="3 4">S14-144</strain>
    </source>
</reference>
<keyword evidence="2" id="KW-0812">Transmembrane</keyword>
<dbReference type="Pfam" id="PF11241">
    <property type="entry name" value="DUF3043"/>
    <property type="match status" value="1"/>
</dbReference>
<keyword evidence="2" id="KW-1133">Transmembrane helix</keyword>